<keyword evidence="2" id="KW-1185">Reference proteome</keyword>
<protein>
    <submittedName>
        <fullName evidence="1">Uncharacterized protein</fullName>
    </submittedName>
</protein>
<dbReference type="Proteomes" id="UP000510822">
    <property type="component" value="Chromosome"/>
</dbReference>
<gene>
    <name evidence="1" type="ORF">HZU75_04235</name>
</gene>
<dbReference type="RefSeq" id="WP_180307933.1">
    <property type="nucleotide sequence ID" value="NZ_CP058952.1"/>
</dbReference>
<name>A0A7D5V8L9_9NEIS</name>
<evidence type="ECO:0000313" key="2">
    <source>
        <dbReference type="Proteomes" id="UP000510822"/>
    </source>
</evidence>
<accession>A0A7D5V8L9</accession>
<sequence length="64" mass="7436">MKTVQFSPLTKKGREGQTLRIPADAEFLLQNPDYTVFVNCGYYGEERRVFSWQGAVTFFNQKRA</sequence>
<evidence type="ECO:0000313" key="1">
    <source>
        <dbReference type="EMBL" id="QLI80799.1"/>
    </source>
</evidence>
<organism evidence="1 2">
    <name type="scientific">Chitinibacter fontanus</name>
    <dbReference type="NCBI Taxonomy" id="1737446"/>
    <lineage>
        <taxon>Bacteria</taxon>
        <taxon>Pseudomonadati</taxon>
        <taxon>Pseudomonadota</taxon>
        <taxon>Betaproteobacteria</taxon>
        <taxon>Neisseriales</taxon>
        <taxon>Chitinibacteraceae</taxon>
        <taxon>Chitinibacter</taxon>
    </lineage>
</organism>
<dbReference type="KEGG" id="cfon:HZU75_04235"/>
<proteinExistence type="predicted"/>
<dbReference type="AlphaFoldDB" id="A0A7D5V8L9"/>
<reference evidence="1 2" key="1">
    <citation type="journal article" date="2016" name="Int. J. Syst. Evol. Microbiol.">
        <title>Chitinibacter fontanus sp. nov., isolated from a spring.</title>
        <authorList>
            <person name="Sheu S.Y."/>
            <person name="Li Y.S."/>
            <person name="Young C.C."/>
            <person name="Chen W.M."/>
        </authorList>
    </citation>
    <scope>NUCLEOTIDE SEQUENCE [LARGE SCALE GENOMIC DNA]</scope>
    <source>
        <strain evidence="1 2">STM-7</strain>
    </source>
</reference>
<dbReference type="EMBL" id="CP058952">
    <property type="protein sequence ID" value="QLI80799.1"/>
    <property type="molecule type" value="Genomic_DNA"/>
</dbReference>